<evidence type="ECO:0000313" key="1">
    <source>
        <dbReference type="EMBL" id="RVU12500.1"/>
    </source>
</evidence>
<accession>A0A3S2W377</accession>
<dbReference type="RefSeq" id="WP_127734134.1">
    <property type="nucleotide sequence ID" value="NZ_SACP01000056.1"/>
</dbReference>
<name>A0A3S2W377_9HYPH</name>
<comment type="caution">
    <text evidence="1">The sequence shown here is derived from an EMBL/GenBank/DDBJ whole genome shotgun (WGS) entry which is preliminary data.</text>
</comment>
<sequence length="158" mass="18056">MARVSIYVSDELKARMAEVGDALNWSDIARPAFETAISNFNHRKGQSMMTAIERLRASKQNYLQNSAQNGASSGREWAQNHASFYELKQVSNIDLDLRHLGLEDLAWTVHRAVDPDDSIRHDDFPNVIFGDSKWPSDEWLTGWVQGAQQFFEEVEDQL</sequence>
<gene>
    <name evidence="1" type="ORF">EOE48_27835</name>
</gene>
<dbReference type="AlphaFoldDB" id="A0A3S2W377"/>
<protein>
    <submittedName>
        <fullName evidence="1">Uncharacterized protein</fullName>
    </submittedName>
</protein>
<dbReference type="Proteomes" id="UP000286997">
    <property type="component" value="Unassembled WGS sequence"/>
</dbReference>
<proteinExistence type="predicted"/>
<dbReference type="EMBL" id="SACP01000056">
    <property type="protein sequence ID" value="RVU12500.1"/>
    <property type="molecule type" value="Genomic_DNA"/>
</dbReference>
<keyword evidence="2" id="KW-1185">Reference proteome</keyword>
<reference evidence="1 2" key="1">
    <citation type="submission" date="2019-01" db="EMBL/GenBank/DDBJ databases">
        <authorList>
            <person name="Chen W.-M."/>
        </authorList>
    </citation>
    <scope>NUCLEOTIDE SEQUENCE [LARGE SCALE GENOMIC DNA]</scope>
    <source>
        <strain evidence="1 2">TER-1</strain>
    </source>
</reference>
<dbReference type="OrthoDB" id="5417410at2"/>
<organism evidence="1 2">
    <name type="scientific">Methylobacterium oryzihabitans</name>
    <dbReference type="NCBI Taxonomy" id="2499852"/>
    <lineage>
        <taxon>Bacteria</taxon>
        <taxon>Pseudomonadati</taxon>
        <taxon>Pseudomonadota</taxon>
        <taxon>Alphaproteobacteria</taxon>
        <taxon>Hyphomicrobiales</taxon>
        <taxon>Methylobacteriaceae</taxon>
        <taxon>Methylobacterium</taxon>
    </lineage>
</organism>
<evidence type="ECO:0000313" key="2">
    <source>
        <dbReference type="Proteomes" id="UP000286997"/>
    </source>
</evidence>